<evidence type="ECO:0000313" key="2">
    <source>
        <dbReference type="EMBL" id="MRX42507.1"/>
    </source>
</evidence>
<gene>
    <name evidence="2" type="ORF">GJR97_02080</name>
</gene>
<evidence type="ECO:0008006" key="4">
    <source>
        <dbReference type="Google" id="ProtNLM"/>
    </source>
</evidence>
<comment type="caution">
    <text evidence="2">The sequence shown here is derived from an EMBL/GenBank/DDBJ whole genome shotgun (WGS) entry which is preliminary data.</text>
</comment>
<dbReference type="Gene3D" id="2.40.50.140">
    <property type="entry name" value="Nucleic acid-binding proteins"/>
    <property type="match status" value="1"/>
</dbReference>
<feature type="transmembrane region" description="Helical" evidence="1">
    <location>
        <begin position="37"/>
        <end position="56"/>
    </location>
</feature>
<feature type="transmembrane region" description="Helical" evidence="1">
    <location>
        <begin position="62"/>
        <end position="83"/>
    </location>
</feature>
<keyword evidence="1" id="KW-1133">Transmembrane helix</keyword>
<keyword evidence="1" id="KW-0812">Transmembrane</keyword>
<dbReference type="EMBL" id="WKJD01000004">
    <property type="protein sequence ID" value="MRX42507.1"/>
    <property type="molecule type" value="Genomic_DNA"/>
</dbReference>
<dbReference type="InterPro" id="IPR012340">
    <property type="entry name" value="NA-bd_OB-fold"/>
</dbReference>
<evidence type="ECO:0000313" key="3">
    <source>
        <dbReference type="Proteomes" id="UP000476511"/>
    </source>
</evidence>
<accession>A0A6L5R069</accession>
<protein>
    <recommendedName>
        <fullName evidence="4">NfeD-like C-terminal domain-containing protein</fullName>
    </recommendedName>
</protein>
<sequence>MLPFLIVGGLGLALLLISLVIGDVLDHFEIGDGAISGTALAIGMTVFGAAGALTASSGLELVWAYVIAGALAIVAYVIAVLTVRSLARSSDGVPASAVGLTGVATATISPAGGEVSLDGPGEVERRLAYADGSIDEGVRVRVIAHAGSRVKVVIDPS</sequence>
<keyword evidence="3" id="KW-1185">Reference proteome</keyword>
<dbReference type="Proteomes" id="UP000476511">
    <property type="component" value="Unassembled WGS sequence"/>
</dbReference>
<name>A0A6L5R069_9MICO</name>
<dbReference type="AlphaFoldDB" id="A0A6L5R069"/>
<organism evidence="2 3">
    <name type="scientific">Agromyces kandeliae</name>
    <dbReference type="NCBI Taxonomy" id="2666141"/>
    <lineage>
        <taxon>Bacteria</taxon>
        <taxon>Bacillati</taxon>
        <taxon>Actinomycetota</taxon>
        <taxon>Actinomycetes</taxon>
        <taxon>Micrococcales</taxon>
        <taxon>Microbacteriaceae</taxon>
        <taxon>Agromyces</taxon>
    </lineage>
</organism>
<evidence type="ECO:0000256" key="1">
    <source>
        <dbReference type="SAM" id="Phobius"/>
    </source>
</evidence>
<reference evidence="2 3" key="1">
    <citation type="submission" date="2019-11" db="EMBL/GenBank/DDBJ databases">
        <title>Agromyces kandeliae sp. nov., isolated from mangrove soil.</title>
        <authorList>
            <person name="Wang R."/>
        </authorList>
    </citation>
    <scope>NUCLEOTIDE SEQUENCE [LARGE SCALE GENOMIC DNA]</scope>
    <source>
        <strain evidence="2 3">Q22</strain>
    </source>
</reference>
<feature type="transmembrane region" description="Helical" evidence="1">
    <location>
        <begin position="6"/>
        <end position="25"/>
    </location>
</feature>
<proteinExistence type="predicted"/>
<keyword evidence="1" id="KW-0472">Membrane</keyword>